<evidence type="ECO:0000313" key="2">
    <source>
        <dbReference type="Proteomes" id="UP000799755"/>
    </source>
</evidence>
<comment type="caution">
    <text evidence="1">The sequence shown here is derived from an EMBL/GenBank/DDBJ whole genome shotgun (WGS) entry which is preliminary data.</text>
</comment>
<evidence type="ECO:0000313" key="1">
    <source>
        <dbReference type="EMBL" id="KAF2474339.1"/>
    </source>
</evidence>
<accession>A0ACB6R515</accession>
<gene>
    <name evidence="1" type="ORF">BDR25DRAFT_351890</name>
</gene>
<proteinExistence type="predicted"/>
<protein>
    <submittedName>
        <fullName evidence="1">Uncharacterized protein</fullName>
    </submittedName>
</protein>
<dbReference type="EMBL" id="MU003498">
    <property type="protein sequence ID" value="KAF2474339.1"/>
    <property type="molecule type" value="Genomic_DNA"/>
</dbReference>
<sequence length="74" mass="8312">MVTKSLDMKLEKHPDSVRSLIQAASTQVHISFDGWTANNKIPTLGLAAFFLNRSFNVRQLLGNEFIGYLCLQSK</sequence>
<name>A0ACB6R515_9PLEO</name>
<keyword evidence="2" id="KW-1185">Reference proteome</keyword>
<reference evidence="1" key="1">
    <citation type="journal article" date="2020" name="Stud. Mycol.">
        <title>101 Dothideomycetes genomes: a test case for predicting lifestyles and emergence of pathogens.</title>
        <authorList>
            <person name="Haridas S."/>
            <person name="Albert R."/>
            <person name="Binder M."/>
            <person name="Bloem J."/>
            <person name="Labutti K."/>
            <person name="Salamov A."/>
            <person name="Andreopoulos B."/>
            <person name="Baker S."/>
            <person name="Barry K."/>
            <person name="Bills G."/>
            <person name="Bluhm B."/>
            <person name="Cannon C."/>
            <person name="Castanera R."/>
            <person name="Culley D."/>
            <person name="Daum C."/>
            <person name="Ezra D."/>
            <person name="Gonzalez J."/>
            <person name="Henrissat B."/>
            <person name="Kuo A."/>
            <person name="Liang C."/>
            <person name="Lipzen A."/>
            <person name="Lutzoni F."/>
            <person name="Magnuson J."/>
            <person name="Mondo S."/>
            <person name="Nolan M."/>
            <person name="Ohm R."/>
            <person name="Pangilinan J."/>
            <person name="Park H.-J."/>
            <person name="Ramirez L."/>
            <person name="Alfaro M."/>
            <person name="Sun H."/>
            <person name="Tritt A."/>
            <person name="Yoshinaga Y."/>
            <person name="Zwiers L.-H."/>
            <person name="Turgeon B."/>
            <person name="Goodwin S."/>
            <person name="Spatafora J."/>
            <person name="Crous P."/>
            <person name="Grigoriev I."/>
        </authorList>
    </citation>
    <scope>NUCLEOTIDE SEQUENCE</scope>
    <source>
        <strain evidence="1">ATCC 200398</strain>
    </source>
</reference>
<organism evidence="1 2">
    <name type="scientific">Lindgomyces ingoldianus</name>
    <dbReference type="NCBI Taxonomy" id="673940"/>
    <lineage>
        <taxon>Eukaryota</taxon>
        <taxon>Fungi</taxon>
        <taxon>Dikarya</taxon>
        <taxon>Ascomycota</taxon>
        <taxon>Pezizomycotina</taxon>
        <taxon>Dothideomycetes</taxon>
        <taxon>Pleosporomycetidae</taxon>
        <taxon>Pleosporales</taxon>
        <taxon>Lindgomycetaceae</taxon>
        <taxon>Lindgomyces</taxon>
    </lineage>
</organism>
<dbReference type="Proteomes" id="UP000799755">
    <property type="component" value="Unassembled WGS sequence"/>
</dbReference>